<comment type="caution">
    <text evidence="2">The sequence shown here is derived from an EMBL/GenBank/DDBJ whole genome shotgun (WGS) entry which is preliminary data.</text>
</comment>
<evidence type="ECO:0000256" key="1">
    <source>
        <dbReference type="SAM" id="Phobius"/>
    </source>
</evidence>
<feature type="transmembrane region" description="Helical" evidence="1">
    <location>
        <begin position="1437"/>
        <end position="1460"/>
    </location>
</feature>
<keyword evidence="1" id="KW-1133">Transmembrane helix</keyword>
<keyword evidence="1" id="KW-0812">Transmembrane</keyword>
<dbReference type="EMBL" id="JARBJD010000028">
    <property type="protein sequence ID" value="KAK2959579.1"/>
    <property type="molecule type" value="Genomic_DNA"/>
</dbReference>
<keyword evidence="1" id="KW-0472">Membrane</keyword>
<dbReference type="InterPro" id="IPR011050">
    <property type="entry name" value="Pectin_lyase_fold/virulence"/>
</dbReference>
<protein>
    <submittedName>
        <fullName evidence="2">Uncharacterized protein</fullName>
    </submittedName>
</protein>
<dbReference type="Proteomes" id="UP001281761">
    <property type="component" value="Unassembled WGS sequence"/>
</dbReference>
<gene>
    <name evidence="2" type="ORF">BLNAU_5357</name>
</gene>
<evidence type="ECO:0000313" key="3">
    <source>
        <dbReference type="Proteomes" id="UP001281761"/>
    </source>
</evidence>
<sequence>MTVTASELAISDSCLTFGTGPLIGFGCGKDKTERGGEQAVLPRKVSTLLSKSQIVNTTSKPSDLILDQAERTELTQRVMGSSVCLSTNHLCGTAEHFKSQQTSELSTNFFKLCTFKDCSTEVRGAAIHLDMASSLRIEDCSFQTCLTTSQYSCGGAVHINISTGATFMALSSSFVGCSSASAGSMFLQTCPSSTLINCVFIDSQASEGYGGCIGLLGWDPLSTSSSITNCLFENCRTTSNSTLYTGGALLFTNAVSVQLNFVNFRGNKGGINPSNDILIAWTTPLITSETMVGCTSTSDSPRLRVFVSCMGAAIDSETAEFNLTISETITGTVLVLLDNSGGIRQPGTDDAPNIGRVLSFSLDNSIESKCSVSLGEDGLVQTPLTDYKVVKSSFVGSVVLSANCVLDKSKKTALITLSGSGIPSGILSATLSDNTVLDFPFLPQQTTSEVLTVRLTEDSLKFEVGEPFPIVSLRSNTHPSQKVVVPWQIKFGALPLSRLTTLKEPSFGDKQKTVSVNLEGVNLEGTFKVTLSVNETSDTVTIEVLFSLSEGQLRGVLFDHETPTNMNMSYNTRFEVVGVTKDGADVNFDSDLSFTTIPEPPRLLTMECEYDEAIKTALFRMTGQVLETTKKYEIELNDSGNSKKTIEMTFNTKSSEWEGSVILYSPGGSVELEYGKTYSVSRELKDGLGKIGVGRGNSKWTSDTEIVSGSDLQWKAEFLVGFSESTTVLKYGETYTLCGLEGSAFFVNDGISITVPRPPAVTSMIPKLNTDTHSSFRVVMSGSHLPAIGSFTASFSESAGTFVISFSESSAWSSDWIVVSPTSLFEFNKTYTLTSLIDSSSGTPEHLLCSGVTMSTPLGPTLTGLGAVSLTGTSLDSVRIVVNVARIIADTFQVSMFDVEDEAKVPIPLSISFSSCDSTEGAMTHSVSWDSALLYGHRYEIASMSSSTMAVSIPSQLVFAIPLLSSFDNVFLTHNSINTSLRIEMSGNGLMRRYAVTLTSGFSFAVTAQSVTSAVSEEIALGWPDGLSFDTPFTVESIVSTNQDSNIDMNGTLSFTTPKKPDPLVLNVDGRTGDTSRFCGESTRPCSSVEVAWEIVCEIGVRTPTIGIVHSATLGSPIRIENGMVALLSNLGNVEPTLRISSSTCEKAETGMIVVSSSTLEIRDVDILIDSLSPSFVLSAQNSTLTLKEGSFVGPQSTPSSNDELSEEICSWTNGILQLDNCTTSISDTKLNHLSFGAVNMKAGSLKVETSSFHDNSPNLSHFPSLRRNIHCSDGGHLEIGSLSGGDGVGDKMGWFSRSDCTLSGDGVDVKTAFFAPTLSTDESMSMFAKKTETFVITIVGTTLIPCGLKLDVFEKSKDGTEGQSRSFELNLNSTTSFSEKVIVLSLSESSLPTFSKSLEWRGRLRFGRDLHTADSFVIQPNSSDRFAQAMKDNMKWWIPVVVVVSLLLLNVIVIVVVCIRRNQKKGGDEKPQPLSEMEEQIEVKIDEDGFGTIAGEESTQPIGELVTGMDQLFGPPTKEGQASRGGNDADVSKLGIPVVGTGEGVAETTTLQKYETLYDKLHTTEQEVNKKAMIQSIVCGLQNAARINSTAQLCVSDISMGSD</sequence>
<dbReference type="SUPFAM" id="SSF51126">
    <property type="entry name" value="Pectin lyase-like"/>
    <property type="match status" value="1"/>
</dbReference>
<keyword evidence="3" id="KW-1185">Reference proteome</keyword>
<evidence type="ECO:0000313" key="2">
    <source>
        <dbReference type="EMBL" id="KAK2959579.1"/>
    </source>
</evidence>
<dbReference type="InterPro" id="IPR012334">
    <property type="entry name" value="Pectin_lyas_fold"/>
</dbReference>
<reference evidence="2 3" key="1">
    <citation type="journal article" date="2022" name="bioRxiv">
        <title>Genomics of Preaxostyla Flagellates Illuminates Evolutionary Transitions and the Path Towards Mitochondrial Loss.</title>
        <authorList>
            <person name="Novak L.V.F."/>
            <person name="Treitli S.C."/>
            <person name="Pyrih J."/>
            <person name="Halakuc P."/>
            <person name="Pipaliya S.V."/>
            <person name="Vacek V."/>
            <person name="Brzon O."/>
            <person name="Soukal P."/>
            <person name="Eme L."/>
            <person name="Dacks J.B."/>
            <person name="Karnkowska A."/>
            <person name="Elias M."/>
            <person name="Hampl V."/>
        </authorList>
    </citation>
    <scope>NUCLEOTIDE SEQUENCE [LARGE SCALE GENOMIC DNA]</scope>
    <source>
        <strain evidence="2">NAU3</strain>
        <tissue evidence="2">Gut</tissue>
    </source>
</reference>
<dbReference type="Gene3D" id="2.160.20.10">
    <property type="entry name" value="Single-stranded right-handed beta-helix, Pectin lyase-like"/>
    <property type="match status" value="1"/>
</dbReference>
<proteinExistence type="predicted"/>
<accession>A0ABQ9Y7C9</accession>
<name>A0ABQ9Y7C9_9EUKA</name>
<organism evidence="2 3">
    <name type="scientific">Blattamonas nauphoetae</name>
    <dbReference type="NCBI Taxonomy" id="2049346"/>
    <lineage>
        <taxon>Eukaryota</taxon>
        <taxon>Metamonada</taxon>
        <taxon>Preaxostyla</taxon>
        <taxon>Oxymonadida</taxon>
        <taxon>Blattamonas</taxon>
    </lineage>
</organism>